<comment type="subcellular location">
    <subcellularLocation>
        <location evidence="7">Cell inner membrane</location>
        <topology evidence="7">Multi-pass membrane protein</topology>
    </subcellularLocation>
    <subcellularLocation>
        <location evidence="1">Cell membrane</location>
        <topology evidence="1">Multi-pass membrane protein</topology>
    </subcellularLocation>
</comment>
<organism evidence="9 10">
    <name type="scientific">Palleronia abyssalis</name>
    <dbReference type="NCBI Taxonomy" id="1501240"/>
    <lineage>
        <taxon>Bacteria</taxon>
        <taxon>Pseudomonadati</taxon>
        <taxon>Pseudomonadota</taxon>
        <taxon>Alphaproteobacteria</taxon>
        <taxon>Rhodobacterales</taxon>
        <taxon>Roseobacteraceae</taxon>
        <taxon>Palleronia</taxon>
    </lineage>
</organism>
<dbReference type="EMBL" id="ONZF01000013">
    <property type="protein sequence ID" value="SPJ25993.1"/>
    <property type="molecule type" value="Genomic_DNA"/>
</dbReference>
<dbReference type="GO" id="GO:0022857">
    <property type="term" value="F:transmembrane transporter activity"/>
    <property type="evidence" value="ECO:0007669"/>
    <property type="project" value="UniProtKB-UniRule"/>
</dbReference>
<keyword evidence="5 7" id="KW-1133">Transmembrane helix</keyword>
<dbReference type="AlphaFoldDB" id="A0A2R8C0R3"/>
<comment type="subunit">
    <text evidence="7">The complex comprises the extracytoplasmic solute receptor protein and the two transmembrane proteins.</text>
</comment>
<evidence type="ECO:0000256" key="3">
    <source>
        <dbReference type="ARBA" id="ARBA00022475"/>
    </source>
</evidence>
<comment type="similarity">
    <text evidence="7">Belongs to the TRAP transporter small permease family.</text>
</comment>
<evidence type="ECO:0000256" key="2">
    <source>
        <dbReference type="ARBA" id="ARBA00022448"/>
    </source>
</evidence>
<proteinExistence type="inferred from homology"/>
<feature type="transmembrane region" description="Helical" evidence="7">
    <location>
        <begin position="135"/>
        <end position="157"/>
    </location>
</feature>
<keyword evidence="7" id="KW-0997">Cell inner membrane</keyword>
<dbReference type="OrthoDB" id="6183232at2"/>
<keyword evidence="10" id="KW-1185">Reference proteome</keyword>
<evidence type="ECO:0000256" key="7">
    <source>
        <dbReference type="RuleBase" id="RU369079"/>
    </source>
</evidence>
<sequence length="165" mass="17322">MSDDAPPGPADGVLGRLVTLWALLGGGLLAGIVAVNLWAVIGGAVGIPFAGDFELTEMGTAVAVFTFLPYCQLTRQNVTAEIFTARASPRLVAWLSAVGSALAVVFGAVLLWRMSAGLMDQRSYGYATTILQIPVWWAFVPILISLGMLCLAAIATLRNDIDGGR</sequence>
<keyword evidence="3" id="KW-1003">Cell membrane</keyword>
<dbReference type="InterPro" id="IPR055348">
    <property type="entry name" value="DctQ"/>
</dbReference>
<dbReference type="Pfam" id="PF04290">
    <property type="entry name" value="DctQ"/>
    <property type="match status" value="1"/>
</dbReference>
<evidence type="ECO:0000256" key="4">
    <source>
        <dbReference type="ARBA" id="ARBA00022692"/>
    </source>
</evidence>
<evidence type="ECO:0000256" key="1">
    <source>
        <dbReference type="ARBA" id="ARBA00004651"/>
    </source>
</evidence>
<evidence type="ECO:0000313" key="10">
    <source>
        <dbReference type="Proteomes" id="UP000244912"/>
    </source>
</evidence>
<comment type="caution">
    <text evidence="7">Lacks conserved residue(s) required for the propagation of feature annotation.</text>
</comment>
<gene>
    <name evidence="9" type="ORF">PAA8504_03849</name>
</gene>
<comment type="function">
    <text evidence="7">Part of the tripartite ATP-independent periplasmic (TRAP) transport system.</text>
</comment>
<dbReference type="RefSeq" id="WP_108895717.1">
    <property type="nucleotide sequence ID" value="NZ_ONZF01000013.1"/>
</dbReference>
<feature type="domain" description="Tripartite ATP-independent periplasmic transporters DctQ component" evidence="8">
    <location>
        <begin position="33"/>
        <end position="161"/>
    </location>
</feature>
<dbReference type="GO" id="GO:0005886">
    <property type="term" value="C:plasma membrane"/>
    <property type="evidence" value="ECO:0007669"/>
    <property type="project" value="UniProtKB-SubCell"/>
</dbReference>
<feature type="transmembrane region" description="Helical" evidence="7">
    <location>
        <begin position="20"/>
        <end position="41"/>
    </location>
</feature>
<feature type="transmembrane region" description="Helical" evidence="7">
    <location>
        <begin position="91"/>
        <end position="115"/>
    </location>
</feature>
<evidence type="ECO:0000313" key="9">
    <source>
        <dbReference type="EMBL" id="SPJ25993.1"/>
    </source>
</evidence>
<reference evidence="9 10" key="1">
    <citation type="submission" date="2018-03" db="EMBL/GenBank/DDBJ databases">
        <authorList>
            <person name="Keele B.F."/>
        </authorList>
    </citation>
    <scope>NUCLEOTIDE SEQUENCE [LARGE SCALE GENOMIC DNA]</scope>
    <source>
        <strain evidence="9 10">CECT 8504</strain>
    </source>
</reference>
<keyword evidence="4 7" id="KW-0812">Transmembrane</keyword>
<keyword evidence="2 7" id="KW-0813">Transport</keyword>
<evidence type="ECO:0000259" key="8">
    <source>
        <dbReference type="Pfam" id="PF04290"/>
    </source>
</evidence>
<name>A0A2R8C0R3_9RHOB</name>
<evidence type="ECO:0000256" key="6">
    <source>
        <dbReference type="ARBA" id="ARBA00023136"/>
    </source>
</evidence>
<protein>
    <recommendedName>
        <fullName evidence="7">TRAP transporter small permease protein</fullName>
    </recommendedName>
</protein>
<accession>A0A2R8C0R3</accession>
<keyword evidence="6 7" id="KW-0472">Membrane</keyword>
<dbReference type="Proteomes" id="UP000244912">
    <property type="component" value="Unassembled WGS sequence"/>
</dbReference>
<evidence type="ECO:0000256" key="5">
    <source>
        <dbReference type="ARBA" id="ARBA00022989"/>
    </source>
</evidence>